<feature type="transmembrane region" description="Helical" evidence="1">
    <location>
        <begin position="40"/>
        <end position="58"/>
    </location>
</feature>
<reference evidence="2 3" key="1">
    <citation type="submission" date="2019-07" db="EMBL/GenBank/DDBJ databases">
        <title>Whole genome shotgun sequence of Acetobacter nitrogenifigens NBRC 105050.</title>
        <authorList>
            <person name="Hosoyama A."/>
            <person name="Uohara A."/>
            <person name="Ohji S."/>
            <person name="Ichikawa N."/>
        </authorList>
    </citation>
    <scope>NUCLEOTIDE SEQUENCE [LARGE SCALE GENOMIC DNA]</scope>
    <source>
        <strain evidence="2 3">NBRC 105050</strain>
    </source>
</reference>
<evidence type="ECO:0000313" key="2">
    <source>
        <dbReference type="EMBL" id="GEN60589.1"/>
    </source>
</evidence>
<keyword evidence="1" id="KW-1133">Transmembrane helix</keyword>
<evidence type="ECO:0000256" key="1">
    <source>
        <dbReference type="SAM" id="Phobius"/>
    </source>
</evidence>
<keyword evidence="1" id="KW-0812">Transmembrane</keyword>
<dbReference type="OrthoDB" id="8482047at2"/>
<evidence type="ECO:0000313" key="3">
    <source>
        <dbReference type="Proteomes" id="UP000321635"/>
    </source>
</evidence>
<gene>
    <name evidence="2" type="ORF">ANI02nite_24730</name>
</gene>
<keyword evidence="1" id="KW-0472">Membrane</keyword>
<proteinExistence type="predicted"/>
<organism evidence="2 3">
    <name type="scientific">Acetobacter nitrogenifigens DSM 23921 = NBRC 105050</name>
    <dbReference type="NCBI Taxonomy" id="1120919"/>
    <lineage>
        <taxon>Bacteria</taxon>
        <taxon>Pseudomonadati</taxon>
        <taxon>Pseudomonadota</taxon>
        <taxon>Alphaproteobacteria</taxon>
        <taxon>Acetobacterales</taxon>
        <taxon>Acetobacteraceae</taxon>
        <taxon>Acetobacter</taxon>
    </lineage>
</organism>
<dbReference type="Proteomes" id="UP000321635">
    <property type="component" value="Unassembled WGS sequence"/>
</dbReference>
<comment type="caution">
    <text evidence="2">The sequence shown here is derived from an EMBL/GenBank/DDBJ whole genome shotgun (WGS) entry which is preliminary data.</text>
</comment>
<feature type="transmembrane region" description="Helical" evidence="1">
    <location>
        <begin position="6"/>
        <end position="28"/>
    </location>
</feature>
<dbReference type="RefSeq" id="WP_146882445.1">
    <property type="nucleotide sequence ID" value="NZ_AUBI01000010.1"/>
</dbReference>
<accession>A0A511XCA1</accession>
<dbReference type="EMBL" id="BJYF01000019">
    <property type="protein sequence ID" value="GEN60589.1"/>
    <property type="molecule type" value="Genomic_DNA"/>
</dbReference>
<keyword evidence="3" id="KW-1185">Reference proteome</keyword>
<feature type="transmembrane region" description="Helical" evidence="1">
    <location>
        <begin position="188"/>
        <end position="206"/>
    </location>
</feature>
<sequence length="216" mass="25373">MNDFPTHTMFFSLAMFILLIIIFHTYVYRAKPNARFLKKVDYWWLAFSSLSLFGAVYAQKQLYADNIISRSNSITQEDIELLKKEISFQRNYVCNTPWVEPKFPDPDAITRYKTRNEACEWFKGQDENANKEGITFKDIIDVAGEPVPEKLSQWENNEINKLLVISKKQLNENGYIHSEFNRSFPEEIIIFIFPYILVLALALRITKVTGELRIQK</sequence>
<name>A0A511XCA1_9PROT</name>
<dbReference type="AlphaFoldDB" id="A0A511XCA1"/>
<protein>
    <submittedName>
        <fullName evidence="2">Uncharacterized protein</fullName>
    </submittedName>
</protein>